<dbReference type="Proteomes" id="UP000708208">
    <property type="component" value="Unassembled WGS sequence"/>
</dbReference>
<name>A0A8J2JLS4_9HEXA</name>
<evidence type="ECO:0000313" key="1">
    <source>
        <dbReference type="EMBL" id="CAG7667400.1"/>
    </source>
</evidence>
<protein>
    <submittedName>
        <fullName evidence="1">Uncharacterized protein</fullName>
    </submittedName>
</protein>
<dbReference type="PANTHER" id="PTHR47331">
    <property type="entry name" value="PHD-TYPE DOMAIN-CONTAINING PROTEIN"/>
    <property type="match status" value="1"/>
</dbReference>
<gene>
    <name evidence="1" type="ORF">AFUS01_LOCUS1752</name>
</gene>
<dbReference type="EMBL" id="CAJVCH010009832">
    <property type="protein sequence ID" value="CAG7667400.1"/>
    <property type="molecule type" value="Genomic_DNA"/>
</dbReference>
<evidence type="ECO:0000313" key="2">
    <source>
        <dbReference type="Proteomes" id="UP000708208"/>
    </source>
</evidence>
<proteinExistence type="predicted"/>
<dbReference type="InterPro" id="IPR008042">
    <property type="entry name" value="Retrotrans_Pao"/>
</dbReference>
<reference evidence="1" key="1">
    <citation type="submission" date="2021-06" db="EMBL/GenBank/DDBJ databases">
        <authorList>
            <person name="Hodson N. C."/>
            <person name="Mongue J. A."/>
            <person name="Jaron S. K."/>
        </authorList>
    </citation>
    <scope>NUCLEOTIDE SEQUENCE</scope>
</reference>
<dbReference type="Pfam" id="PF05380">
    <property type="entry name" value="Peptidase_A17"/>
    <property type="match status" value="1"/>
</dbReference>
<accession>A0A8J2JLS4</accession>
<comment type="caution">
    <text evidence="1">The sequence shown here is derived from an EMBL/GenBank/DDBJ whole genome shotgun (WGS) entry which is preliminary data.</text>
</comment>
<organism evidence="1 2">
    <name type="scientific">Allacma fusca</name>
    <dbReference type="NCBI Taxonomy" id="39272"/>
    <lineage>
        <taxon>Eukaryota</taxon>
        <taxon>Metazoa</taxon>
        <taxon>Ecdysozoa</taxon>
        <taxon>Arthropoda</taxon>
        <taxon>Hexapoda</taxon>
        <taxon>Collembola</taxon>
        <taxon>Symphypleona</taxon>
        <taxon>Sminthuridae</taxon>
        <taxon>Allacma</taxon>
    </lineage>
</organism>
<keyword evidence="2" id="KW-1185">Reference proteome</keyword>
<sequence length="305" mass="34248">MRVISPSSIQVRLVASKSRVAPLKPMEIPRLELCGAHLGATLSEAIRQSLPITELPCYGWTDSTITLAWIQGDPTRWKTFERNRVVYIQDRIKPKLWAHVPGARNPADMPSRGITTNEFLKSSVWFNGPEYLRRPLPRPVASTMEDPQGDIFTPSTGLITIAVPPDSLESSLGEQPQGNFLTPSAGTPLQVHNITVLNKAESIFLRFSSWKRLRRAVAIWISFWSYLKGKKEVASLAPLQLQWAEERTVWCVQQQHYRSKISAFISNKPLSAKSPLLSLTPFIDTNGIVKVSKFRNTKTGICVFL</sequence>
<dbReference type="OrthoDB" id="7554397at2759"/>
<dbReference type="AlphaFoldDB" id="A0A8J2JLS4"/>